<evidence type="ECO:0000256" key="5">
    <source>
        <dbReference type="SAM" id="SignalP"/>
    </source>
</evidence>
<dbReference type="GO" id="GO:0006629">
    <property type="term" value="P:lipid metabolic process"/>
    <property type="evidence" value="ECO:0007669"/>
    <property type="project" value="InterPro"/>
</dbReference>
<dbReference type="GO" id="GO:0016020">
    <property type="term" value="C:membrane"/>
    <property type="evidence" value="ECO:0007669"/>
    <property type="project" value="UniProtKB-SubCell"/>
</dbReference>
<evidence type="ECO:0000256" key="2">
    <source>
        <dbReference type="ARBA" id="ARBA00022692"/>
    </source>
</evidence>
<name>A0A024GN42_9STRA</name>
<evidence type="ECO:0000256" key="3">
    <source>
        <dbReference type="ARBA" id="ARBA00022989"/>
    </source>
</evidence>
<dbReference type="Gene3D" id="3.20.20.190">
    <property type="entry name" value="Phosphatidylinositol (PI) phosphodiesterase"/>
    <property type="match status" value="1"/>
</dbReference>
<evidence type="ECO:0000313" key="6">
    <source>
        <dbReference type="EMBL" id="CCI47909.1"/>
    </source>
</evidence>
<dbReference type="InParanoid" id="A0A024GN42"/>
<evidence type="ECO:0000313" key="7">
    <source>
        <dbReference type="Proteomes" id="UP000053237"/>
    </source>
</evidence>
<keyword evidence="4" id="KW-0472">Membrane</keyword>
<organism evidence="6 7">
    <name type="scientific">Albugo candida</name>
    <dbReference type="NCBI Taxonomy" id="65357"/>
    <lineage>
        <taxon>Eukaryota</taxon>
        <taxon>Sar</taxon>
        <taxon>Stramenopiles</taxon>
        <taxon>Oomycota</taxon>
        <taxon>Peronosporomycetes</taxon>
        <taxon>Albuginales</taxon>
        <taxon>Albuginaceae</taxon>
        <taxon>Albugo</taxon>
    </lineage>
</organism>
<dbReference type="STRING" id="65357.A0A024GN42"/>
<keyword evidence="2" id="KW-0812">Transmembrane</keyword>
<feature type="chain" id="PRO_5001529600" description="Phosphatidylinositol-specific phospholipase C X domain-containing protein" evidence="5">
    <location>
        <begin position="25"/>
        <end position="490"/>
    </location>
</feature>
<sequence>MQRSYVLYLQLLLQAVFFVSQSTSQLEPNPSKYSRTNSVYRAVPEDVNCVITRHKDSANVMIDICSSGTIQVDSKLLSALRLQRLLSYRRVICSAQILGSHNSVITSAYGYGASDHLYGSNTPTNFTRLSNQYFSLQDQLIMGIRFLELDFHYFLGDLRAGHCGTFGIDGCNPSRSGIPTEDQQSASKFLQEIADWLRLNMNEFVFIYIDGDEDLVKQNKVSLLVSHITKAFAGIGIYKRSDRPTGTTSWPTTQQLLQSGKNVAFTTRYDYTSDKQGAKYLHFKQDFCRWSEPSLPLTLYPDCKFEKSGIYTSSLFGTIDRVVSSQIRYGEFDEDLNTGVTVDILDDKTLPNAMACGVSSPSPDLITPTRMLSMVWTLPPKKSWKNGIHLGYKLNAKYWQIINIQNLPDNLGAACQRSNDALVWEVAGPVRDWDDAAKVCDAIGTAESDKRIFSIPAGAHEHARLKIALGNSGYTNVLFNTDLLNMQLHP</sequence>
<dbReference type="OrthoDB" id="7984201at2759"/>
<dbReference type="PANTHER" id="PTHR35518:SF2">
    <property type="entry name" value="MAINTENANCE OF TELOMERE CAPPING PROTEIN 6"/>
    <property type="match status" value="1"/>
</dbReference>
<evidence type="ECO:0000256" key="4">
    <source>
        <dbReference type="ARBA" id="ARBA00023136"/>
    </source>
</evidence>
<feature type="signal peptide" evidence="5">
    <location>
        <begin position="1"/>
        <end position="24"/>
    </location>
</feature>
<dbReference type="EMBL" id="CAIX01000194">
    <property type="protein sequence ID" value="CCI47909.1"/>
    <property type="molecule type" value="Genomic_DNA"/>
</dbReference>
<protein>
    <recommendedName>
        <fullName evidence="8">Phosphatidylinositol-specific phospholipase C X domain-containing protein</fullName>
    </recommendedName>
</protein>
<dbReference type="AlphaFoldDB" id="A0A024GN42"/>
<dbReference type="Pfam" id="PF26146">
    <property type="entry name" value="PI-PLC_X"/>
    <property type="match status" value="1"/>
</dbReference>
<evidence type="ECO:0008006" key="8">
    <source>
        <dbReference type="Google" id="ProtNLM"/>
    </source>
</evidence>
<dbReference type="SUPFAM" id="SSF51695">
    <property type="entry name" value="PLC-like phosphodiesterases"/>
    <property type="match status" value="1"/>
</dbReference>
<evidence type="ECO:0000256" key="1">
    <source>
        <dbReference type="ARBA" id="ARBA00004370"/>
    </source>
</evidence>
<proteinExistence type="predicted"/>
<dbReference type="InterPro" id="IPR017946">
    <property type="entry name" value="PLC-like_Pdiesterase_TIM-brl"/>
</dbReference>
<gene>
    <name evidence="6" type="ORF">BN9_089520</name>
</gene>
<keyword evidence="3" id="KW-1133">Transmembrane helix</keyword>
<keyword evidence="7" id="KW-1185">Reference proteome</keyword>
<dbReference type="GO" id="GO:0008081">
    <property type="term" value="F:phosphoric diester hydrolase activity"/>
    <property type="evidence" value="ECO:0007669"/>
    <property type="project" value="InterPro"/>
</dbReference>
<comment type="subcellular location">
    <subcellularLocation>
        <location evidence="1">Membrane</location>
    </subcellularLocation>
</comment>
<keyword evidence="5" id="KW-0732">Signal</keyword>
<dbReference type="Proteomes" id="UP000053237">
    <property type="component" value="Unassembled WGS sequence"/>
</dbReference>
<comment type="caution">
    <text evidence="6">The sequence shown here is derived from an EMBL/GenBank/DDBJ whole genome shotgun (WGS) entry which is preliminary data.</text>
</comment>
<dbReference type="InterPro" id="IPR051008">
    <property type="entry name" value="Telomere_Capping_Maintenance"/>
</dbReference>
<dbReference type="PANTHER" id="PTHR35518">
    <property type="entry name" value="MAINTENANCE OF TELOMOERE CAPPING"/>
    <property type="match status" value="1"/>
</dbReference>
<reference evidence="6 7" key="1">
    <citation type="submission" date="2012-05" db="EMBL/GenBank/DDBJ databases">
        <title>Recombination and specialization in a pathogen metapopulation.</title>
        <authorList>
            <person name="Gardiner A."/>
            <person name="Kemen E."/>
            <person name="Schultz-Larsen T."/>
            <person name="MacLean D."/>
            <person name="Van Oosterhout C."/>
            <person name="Jones J.D.G."/>
        </authorList>
    </citation>
    <scope>NUCLEOTIDE SEQUENCE [LARGE SCALE GENOMIC DNA]</scope>
    <source>
        <strain evidence="6 7">Ac Nc2</strain>
    </source>
</reference>
<accession>A0A024GN42</accession>